<dbReference type="InterPro" id="IPR000897">
    <property type="entry name" value="SRP54_GTPase_dom"/>
</dbReference>
<dbReference type="GO" id="GO:0006614">
    <property type="term" value="P:SRP-dependent cotranslational protein targeting to membrane"/>
    <property type="evidence" value="ECO:0007669"/>
    <property type="project" value="InterPro"/>
</dbReference>
<organism evidence="7 8">
    <name type="scientific">Desulfotignum balticum</name>
    <dbReference type="NCBI Taxonomy" id="115781"/>
    <lineage>
        <taxon>Bacteria</taxon>
        <taxon>Pseudomonadati</taxon>
        <taxon>Thermodesulfobacteriota</taxon>
        <taxon>Desulfobacteria</taxon>
        <taxon>Desulfobacterales</taxon>
        <taxon>Desulfobacteraceae</taxon>
        <taxon>Desulfotignum</taxon>
    </lineage>
</organism>
<dbReference type="GO" id="GO:0005047">
    <property type="term" value="F:signal recognition particle binding"/>
    <property type="evidence" value="ECO:0007669"/>
    <property type="project" value="TreeGrafter"/>
</dbReference>
<reference evidence="7" key="1">
    <citation type="submission" date="2020-07" db="EMBL/GenBank/DDBJ databases">
        <title>Severe corrosion of carbon steel in oil field produced water can be linked to methanogenic archaea containing a special type of NiFe hydrogenase.</title>
        <authorList>
            <person name="Lahme S."/>
            <person name="Mand J."/>
            <person name="Longwell J."/>
            <person name="Smith R."/>
            <person name="Enning D."/>
        </authorList>
    </citation>
    <scope>NUCLEOTIDE SEQUENCE</scope>
    <source>
        <strain evidence="7">MIC098Bin6</strain>
    </source>
</reference>
<evidence type="ECO:0000256" key="5">
    <source>
        <dbReference type="ARBA" id="ARBA00023136"/>
    </source>
</evidence>
<dbReference type="Gene3D" id="1.20.120.1380">
    <property type="entry name" value="Flagellar FlhF biosynthesis protein, N domain"/>
    <property type="match status" value="1"/>
</dbReference>
<dbReference type="EMBL" id="JACCQK010000239">
    <property type="protein sequence ID" value="MBG0779208.1"/>
    <property type="molecule type" value="Genomic_DNA"/>
</dbReference>
<dbReference type="GO" id="GO:0005525">
    <property type="term" value="F:GTP binding"/>
    <property type="evidence" value="ECO:0007669"/>
    <property type="project" value="UniProtKB-KW"/>
</dbReference>
<gene>
    <name evidence="7" type="ORF">H0S81_04710</name>
</gene>
<dbReference type="GO" id="GO:0005886">
    <property type="term" value="C:plasma membrane"/>
    <property type="evidence" value="ECO:0007669"/>
    <property type="project" value="UniProtKB-SubCell"/>
</dbReference>
<dbReference type="Gene3D" id="3.40.50.300">
    <property type="entry name" value="P-loop containing nucleotide triphosphate hydrolases"/>
    <property type="match status" value="1"/>
</dbReference>
<comment type="similarity">
    <text evidence="2">Belongs to the GTP-binding SRP family.</text>
</comment>
<evidence type="ECO:0000256" key="4">
    <source>
        <dbReference type="ARBA" id="ARBA00023134"/>
    </source>
</evidence>
<dbReference type="Proteomes" id="UP000706172">
    <property type="component" value="Unassembled WGS sequence"/>
</dbReference>
<evidence type="ECO:0000259" key="6">
    <source>
        <dbReference type="SMART" id="SM00962"/>
    </source>
</evidence>
<evidence type="ECO:0000256" key="3">
    <source>
        <dbReference type="ARBA" id="ARBA00022741"/>
    </source>
</evidence>
<dbReference type="PANTHER" id="PTHR43134">
    <property type="entry name" value="SIGNAL RECOGNITION PARTICLE RECEPTOR SUBUNIT ALPHA"/>
    <property type="match status" value="1"/>
</dbReference>
<keyword evidence="5" id="KW-0472">Membrane</keyword>
<name>A0A931G819_9BACT</name>
<dbReference type="InterPro" id="IPR027417">
    <property type="entry name" value="P-loop_NTPase"/>
</dbReference>
<evidence type="ECO:0000256" key="2">
    <source>
        <dbReference type="ARBA" id="ARBA00008531"/>
    </source>
</evidence>
<feature type="non-terminal residue" evidence="7">
    <location>
        <position position="246"/>
    </location>
</feature>
<dbReference type="GO" id="GO:0003924">
    <property type="term" value="F:GTPase activity"/>
    <property type="evidence" value="ECO:0007669"/>
    <property type="project" value="TreeGrafter"/>
</dbReference>
<dbReference type="SMART" id="SM00962">
    <property type="entry name" value="SRP54"/>
    <property type="match status" value="1"/>
</dbReference>
<comment type="subcellular location">
    <subcellularLocation>
        <location evidence="1">Cell membrane</location>
        <topology evidence="1">Peripheral membrane protein</topology>
        <orientation evidence="1">Cytoplasmic side</orientation>
    </subcellularLocation>
</comment>
<sequence length="246" mass="26454">MKLPYKYFAATIEEATALIRSSLGADAMIVSTSRVQGKDGRLFFEISAVPGTRGDDPVDHMSPDALGEIKGELVRLQQMMAVMSSPGVSLPHMVKHPVLMPVCARMVRQGIENAVMEKILENAGVLDGAAHLSSREVNTQVARAVAQMLPVEDPFAAGGNQQKIAAVVGTTGVGKTTTIAKMAATLIMQHQKSVGLISIDTYRIGAWEQLKNYADILGIPCFQAFTPRDLLLALGRLKSRDVVLID</sequence>
<dbReference type="AlphaFoldDB" id="A0A931G819"/>
<dbReference type="SUPFAM" id="SSF52540">
    <property type="entry name" value="P-loop containing nucleoside triphosphate hydrolases"/>
    <property type="match status" value="1"/>
</dbReference>
<proteinExistence type="inferred from homology"/>
<evidence type="ECO:0000313" key="8">
    <source>
        <dbReference type="Proteomes" id="UP000706172"/>
    </source>
</evidence>
<evidence type="ECO:0000313" key="7">
    <source>
        <dbReference type="EMBL" id="MBG0779208.1"/>
    </source>
</evidence>
<protein>
    <recommendedName>
        <fullName evidence="6">SRP54-type proteins GTP-binding domain-containing protein</fullName>
    </recommendedName>
</protein>
<dbReference type="PANTHER" id="PTHR43134:SF3">
    <property type="entry name" value="FLAGELLAR BIOSYNTHESIS PROTEIN FLHF"/>
    <property type="match status" value="1"/>
</dbReference>
<keyword evidence="4" id="KW-0342">GTP-binding</keyword>
<keyword evidence="3" id="KW-0547">Nucleotide-binding</keyword>
<accession>A0A931G819</accession>
<comment type="caution">
    <text evidence="7">The sequence shown here is derived from an EMBL/GenBank/DDBJ whole genome shotgun (WGS) entry which is preliminary data.</text>
</comment>
<feature type="domain" description="SRP54-type proteins GTP-binding" evidence="6">
    <location>
        <begin position="162"/>
        <end position="246"/>
    </location>
</feature>
<evidence type="ECO:0000256" key="1">
    <source>
        <dbReference type="ARBA" id="ARBA00004413"/>
    </source>
</evidence>
<dbReference type="Pfam" id="PF00448">
    <property type="entry name" value="SRP54"/>
    <property type="match status" value="1"/>
</dbReference>